<keyword evidence="9" id="KW-1185">Reference proteome</keyword>
<reference evidence="8 9" key="1">
    <citation type="submission" date="2018-11" db="EMBL/GenBank/DDBJ databases">
        <title>Genome sequence of Apiotrichum porosum DSM 27194.</title>
        <authorList>
            <person name="Aliyu H."/>
            <person name="Gorte O."/>
            <person name="Ochsenreither K."/>
        </authorList>
    </citation>
    <scope>NUCLEOTIDE SEQUENCE [LARGE SCALE GENOMIC DNA]</scope>
    <source>
        <strain evidence="8 9">DSM 27194</strain>
    </source>
</reference>
<keyword evidence="6" id="KW-0694">RNA-binding</keyword>
<dbReference type="RefSeq" id="XP_028477549.1">
    <property type="nucleotide sequence ID" value="XM_028622657.1"/>
</dbReference>
<keyword evidence="6" id="KW-0540">Nuclease</keyword>
<dbReference type="GO" id="GO:0110155">
    <property type="term" value="P:NAD-cap decapping"/>
    <property type="evidence" value="ECO:0007669"/>
    <property type="project" value="TreeGrafter"/>
</dbReference>
<evidence type="ECO:0000313" key="8">
    <source>
        <dbReference type="EMBL" id="RSH83597.1"/>
    </source>
</evidence>
<comment type="similarity">
    <text evidence="2 6">Belongs to the DXO/Dom3Z family.</text>
</comment>
<dbReference type="GeneID" id="39591828"/>
<organism evidence="8 9">
    <name type="scientific">Apiotrichum porosum</name>
    <dbReference type="NCBI Taxonomy" id="105984"/>
    <lineage>
        <taxon>Eukaryota</taxon>
        <taxon>Fungi</taxon>
        <taxon>Dikarya</taxon>
        <taxon>Basidiomycota</taxon>
        <taxon>Agaricomycotina</taxon>
        <taxon>Tremellomycetes</taxon>
        <taxon>Trichosporonales</taxon>
        <taxon>Trichosporonaceae</taxon>
        <taxon>Apiotrichum</taxon>
    </lineage>
</organism>
<dbReference type="PANTHER" id="PTHR12395:SF9">
    <property type="entry name" value="DECAPPING AND EXORIBONUCLEASE PROTEIN"/>
    <property type="match status" value="1"/>
</dbReference>
<dbReference type="GO" id="GO:0000166">
    <property type="term" value="F:nucleotide binding"/>
    <property type="evidence" value="ECO:0007669"/>
    <property type="project" value="UniProtKB-KW"/>
</dbReference>
<dbReference type="EC" id="3.6.1.-" evidence="6"/>
<proteinExistence type="inferred from homology"/>
<dbReference type="Proteomes" id="UP000279236">
    <property type="component" value="Unassembled WGS sequence"/>
</dbReference>
<evidence type="ECO:0000256" key="2">
    <source>
        <dbReference type="ARBA" id="ARBA00006562"/>
    </source>
</evidence>
<name>A0A427XXS7_9TREE</name>
<dbReference type="GO" id="GO:0003723">
    <property type="term" value="F:RNA binding"/>
    <property type="evidence" value="ECO:0007669"/>
    <property type="project" value="UniProtKB-KW"/>
</dbReference>
<gene>
    <name evidence="8" type="primary">RAI1_2</name>
    <name evidence="8" type="ORF">EHS24_007285</name>
</gene>
<comment type="catalytic activity">
    <reaction evidence="5">
        <text>a 5'-end NAD(+)-phospho-ribonucleoside in mRNA + H2O = a 5'-end phospho-ribonucleoside in mRNA + NAD(+) + H(+)</text>
        <dbReference type="Rhea" id="RHEA:60880"/>
        <dbReference type="Rhea" id="RHEA-COMP:15692"/>
        <dbReference type="Rhea" id="RHEA-COMP:15698"/>
        <dbReference type="ChEBI" id="CHEBI:15377"/>
        <dbReference type="ChEBI" id="CHEBI:15378"/>
        <dbReference type="ChEBI" id="CHEBI:57540"/>
        <dbReference type="ChEBI" id="CHEBI:138282"/>
        <dbReference type="ChEBI" id="CHEBI:144029"/>
    </reaction>
    <physiologicalReaction direction="left-to-right" evidence="5">
        <dbReference type="Rhea" id="RHEA:60881"/>
    </physiologicalReaction>
</comment>
<keyword evidence="6" id="KW-0547">Nucleotide-binding</keyword>
<dbReference type="GO" id="GO:0005634">
    <property type="term" value="C:nucleus"/>
    <property type="evidence" value="ECO:0007669"/>
    <property type="project" value="UniProtKB-SubCell"/>
</dbReference>
<feature type="domain" description="RAI1-like" evidence="7">
    <location>
        <begin position="22"/>
        <end position="77"/>
    </location>
</feature>
<comment type="subcellular location">
    <subcellularLocation>
        <location evidence="6">Nucleus</location>
    </subcellularLocation>
</comment>
<sequence>MDPLESLALPPANLPRPPAYARPVLIDTYSHLPSRAIEQGDASMVYYRPAPIGADLRYGFERRVERDESVEEHLDGLIMTAPFEDRDGWEMNCVPLGGSIYLELDDPPEKRSYRAKDSAKWALQSYMGYSYESFSTTTPEGDPEDSPEGWSGDVNTNVQWCNIVRSAIGEIPLCLGGEVDCVQVGAPNPGLDACVELKTNKVIDSDRADMVFHKKLLKHWAQSFLLGVPTVELGFRTEEGIIAERHLFETERIPALVASGPRPAWYPTPCLHFLHAVLGLLVRHLLPADPRPPGAPPVYASEGNLPPAPTFRLRFTPRRGVELFRLPSVNSERWGGILTEDYTRHVLERDA</sequence>
<dbReference type="GO" id="GO:0004518">
    <property type="term" value="F:nuclease activity"/>
    <property type="evidence" value="ECO:0007669"/>
    <property type="project" value="UniProtKB-KW"/>
</dbReference>
<dbReference type="EMBL" id="RSCE01000004">
    <property type="protein sequence ID" value="RSH83597.1"/>
    <property type="molecule type" value="Genomic_DNA"/>
</dbReference>
<evidence type="ECO:0000256" key="1">
    <source>
        <dbReference type="ARBA" id="ARBA00001968"/>
    </source>
</evidence>
<dbReference type="GO" id="GO:0005829">
    <property type="term" value="C:cytosol"/>
    <property type="evidence" value="ECO:0007669"/>
    <property type="project" value="TreeGrafter"/>
</dbReference>
<dbReference type="InterPro" id="IPR039039">
    <property type="entry name" value="RAI1-like_fam"/>
</dbReference>
<keyword evidence="6" id="KW-0479">Metal-binding</keyword>
<accession>A0A427XXS7</accession>
<evidence type="ECO:0000256" key="4">
    <source>
        <dbReference type="ARBA" id="ARBA00044692"/>
    </source>
</evidence>
<evidence type="ECO:0000259" key="7">
    <source>
        <dbReference type="Pfam" id="PF08652"/>
    </source>
</evidence>
<comment type="catalytic activity">
    <reaction evidence="4">
        <text>a 5'-end triphospho-ribonucleoside in mRNA + H2O = a 5'-end phospho-ribonucleoside in mRNA + diphosphate + H(+)</text>
        <dbReference type="Rhea" id="RHEA:78683"/>
        <dbReference type="Rhea" id="RHEA-COMP:15692"/>
        <dbReference type="Rhea" id="RHEA-COMP:17164"/>
        <dbReference type="ChEBI" id="CHEBI:15377"/>
        <dbReference type="ChEBI" id="CHEBI:15378"/>
        <dbReference type="ChEBI" id="CHEBI:33019"/>
        <dbReference type="ChEBI" id="CHEBI:138282"/>
        <dbReference type="ChEBI" id="CHEBI:167618"/>
    </reaction>
    <physiologicalReaction direction="left-to-right" evidence="4">
        <dbReference type="Rhea" id="RHEA:78684"/>
    </physiologicalReaction>
</comment>
<comment type="caution">
    <text evidence="8">The sequence shown here is derived from an EMBL/GenBank/DDBJ whole genome shotgun (WGS) entry which is preliminary data.</text>
</comment>
<comment type="catalytic activity">
    <reaction evidence="3">
        <text>a 5'-end (N(7)-methyl 5'-triphosphoguanosine)-ribonucleoside-ribonucleotide in mRNA + H2O = a (N(7)-methyl 5'-triphosphoguanosine)-nucleoside + a 5'-end phospho-ribonucleoside in mRNA + H(+)</text>
        <dbReference type="Rhea" id="RHEA:66928"/>
        <dbReference type="Rhea" id="RHEA-COMP:15692"/>
        <dbReference type="Rhea" id="RHEA-COMP:17313"/>
        <dbReference type="ChEBI" id="CHEBI:15377"/>
        <dbReference type="ChEBI" id="CHEBI:15378"/>
        <dbReference type="ChEBI" id="CHEBI:138282"/>
        <dbReference type="ChEBI" id="CHEBI:172876"/>
        <dbReference type="ChEBI" id="CHEBI:172877"/>
    </reaction>
    <physiologicalReaction direction="left-to-right" evidence="3">
        <dbReference type="Rhea" id="RHEA:66929"/>
    </physiologicalReaction>
</comment>
<evidence type="ECO:0000313" key="9">
    <source>
        <dbReference type="Proteomes" id="UP000279236"/>
    </source>
</evidence>
<dbReference type="OrthoDB" id="5853397at2759"/>
<keyword evidence="6" id="KW-0539">Nucleus</keyword>
<dbReference type="InterPro" id="IPR013961">
    <property type="entry name" value="RAI1"/>
</dbReference>
<dbReference type="GO" id="GO:0034353">
    <property type="term" value="F:mRNA 5'-diphosphatase activity"/>
    <property type="evidence" value="ECO:0007669"/>
    <property type="project" value="TreeGrafter"/>
</dbReference>
<protein>
    <recommendedName>
        <fullName evidence="6">Decapping nuclease</fullName>
        <ecNumber evidence="6">3.6.1.-</ecNumber>
    </recommendedName>
</protein>
<dbReference type="PANTHER" id="PTHR12395">
    <property type="entry name" value="DOM-3 RELATED"/>
    <property type="match status" value="1"/>
</dbReference>
<dbReference type="GO" id="GO:0046872">
    <property type="term" value="F:metal ion binding"/>
    <property type="evidence" value="ECO:0007669"/>
    <property type="project" value="UniProtKB-KW"/>
</dbReference>
<comment type="cofactor">
    <cofactor evidence="1 6">
        <name>a divalent metal cation</name>
        <dbReference type="ChEBI" id="CHEBI:60240"/>
    </cofactor>
</comment>
<evidence type="ECO:0000256" key="5">
    <source>
        <dbReference type="ARBA" id="ARBA00048124"/>
    </source>
</evidence>
<keyword evidence="6" id="KW-0378">Hydrolase</keyword>
<dbReference type="Pfam" id="PF08652">
    <property type="entry name" value="RAI1"/>
    <property type="match status" value="2"/>
</dbReference>
<feature type="domain" description="RAI1-like" evidence="7">
    <location>
        <begin position="78"/>
        <end position="342"/>
    </location>
</feature>
<dbReference type="GO" id="GO:0000956">
    <property type="term" value="P:nuclear-transcribed mRNA catabolic process"/>
    <property type="evidence" value="ECO:0007669"/>
    <property type="project" value="TreeGrafter"/>
</dbReference>
<evidence type="ECO:0000256" key="3">
    <source>
        <dbReference type="ARBA" id="ARBA00044676"/>
    </source>
</evidence>
<comment type="function">
    <text evidence="6">Decapping enzyme for NAD-capped RNAs: specifically hydrolyzes the nicotinamide adenine dinucleotide (NAD) cap from a subset of RNAs by removing the entire NAD moiety from the 5'-end of an NAD-capped RNA.</text>
</comment>
<dbReference type="AlphaFoldDB" id="A0A427XXS7"/>
<evidence type="ECO:0000256" key="6">
    <source>
        <dbReference type="RuleBase" id="RU367113"/>
    </source>
</evidence>
<dbReference type="STRING" id="105984.A0A427XXS7"/>